<feature type="transmembrane region" description="Helical" evidence="2">
    <location>
        <begin position="178"/>
        <end position="211"/>
    </location>
</feature>
<evidence type="ECO:0000256" key="2">
    <source>
        <dbReference type="SAM" id="Phobius"/>
    </source>
</evidence>
<keyword evidence="2" id="KW-0812">Transmembrane</keyword>
<sequence length="257" mass="29027">MVYLHTRTNKKSRTKEADVQTEQGENGMEPARQVETPVQIELQTLDPHRRRGDMQTGSHSSAHPQGKAEDDIEEESKRLVGEEGIIMWIIILLLDGDYLSCVWTTWKGNYVFDKELNIIFCKADGNAYNLSDLQRTFREFICISQIFGYIGIAFLGFVIIVSVGIYDRCQGGIQEFKLFNAFMFILFVNIIEYALGYAVISLLSILIIVVGLYDCCCVRRHPETQKALQGEGQQLKPLVPVPNLPPSEGSGQKEENS</sequence>
<gene>
    <name evidence="3" type="ORF">E1301_Tti012830</name>
</gene>
<reference evidence="3 4" key="1">
    <citation type="journal article" date="2019" name="Mol. Ecol. Resour.">
        <title>Chromosome-level genome assembly of Triplophysa tibetana, a fish adapted to the harsh high-altitude environment of the Tibetan Plateau.</title>
        <authorList>
            <person name="Yang X."/>
            <person name="Liu H."/>
            <person name="Ma Z."/>
            <person name="Zou Y."/>
            <person name="Zou M."/>
            <person name="Mao Y."/>
            <person name="Li X."/>
            <person name="Wang H."/>
            <person name="Chen T."/>
            <person name="Wang W."/>
            <person name="Yang R."/>
        </authorList>
    </citation>
    <scope>NUCLEOTIDE SEQUENCE [LARGE SCALE GENOMIC DNA]</scope>
    <source>
        <strain evidence="3">TTIB1903HZAU</strain>
        <tissue evidence="3">Muscle</tissue>
    </source>
</reference>
<feature type="transmembrane region" description="Helical" evidence="2">
    <location>
        <begin position="146"/>
        <end position="166"/>
    </location>
</feature>
<protein>
    <submittedName>
        <fullName evidence="3">Uncharacterized protein</fullName>
    </submittedName>
</protein>
<dbReference type="AlphaFoldDB" id="A0A5A9NSR8"/>
<dbReference type="Proteomes" id="UP000324632">
    <property type="component" value="Chromosome 14"/>
</dbReference>
<feature type="region of interest" description="Disordered" evidence="1">
    <location>
        <begin position="228"/>
        <end position="257"/>
    </location>
</feature>
<proteinExistence type="predicted"/>
<comment type="caution">
    <text evidence="3">The sequence shown here is derived from an EMBL/GenBank/DDBJ whole genome shotgun (WGS) entry which is preliminary data.</text>
</comment>
<evidence type="ECO:0000313" key="3">
    <source>
        <dbReference type="EMBL" id="KAA0712095.1"/>
    </source>
</evidence>
<keyword evidence="2" id="KW-0472">Membrane</keyword>
<feature type="region of interest" description="Disordered" evidence="1">
    <location>
        <begin position="1"/>
        <end position="74"/>
    </location>
</feature>
<dbReference type="EMBL" id="SOYY01000014">
    <property type="protein sequence ID" value="KAA0712095.1"/>
    <property type="molecule type" value="Genomic_DNA"/>
</dbReference>
<accession>A0A5A9NSR8</accession>
<evidence type="ECO:0000256" key="1">
    <source>
        <dbReference type="SAM" id="MobiDB-lite"/>
    </source>
</evidence>
<organism evidence="3 4">
    <name type="scientific">Triplophysa tibetana</name>
    <dbReference type="NCBI Taxonomy" id="1572043"/>
    <lineage>
        <taxon>Eukaryota</taxon>
        <taxon>Metazoa</taxon>
        <taxon>Chordata</taxon>
        <taxon>Craniata</taxon>
        <taxon>Vertebrata</taxon>
        <taxon>Euteleostomi</taxon>
        <taxon>Actinopterygii</taxon>
        <taxon>Neopterygii</taxon>
        <taxon>Teleostei</taxon>
        <taxon>Ostariophysi</taxon>
        <taxon>Cypriniformes</taxon>
        <taxon>Nemacheilidae</taxon>
        <taxon>Triplophysa</taxon>
    </lineage>
</organism>
<keyword evidence="2" id="KW-1133">Transmembrane helix</keyword>
<keyword evidence="4" id="KW-1185">Reference proteome</keyword>
<name>A0A5A9NSR8_9TELE</name>
<evidence type="ECO:0000313" key="4">
    <source>
        <dbReference type="Proteomes" id="UP000324632"/>
    </source>
</evidence>